<reference evidence="2 3" key="1">
    <citation type="submission" date="2020-10" db="EMBL/GenBank/DDBJ databases">
        <title>Connecting structure to function with the recovery of over 1000 high-quality activated sludge metagenome-assembled genomes encoding full-length rRNA genes using long-read sequencing.</title>
        <authorList>
            <person name="Singleton C.M."/>
            <person name="Petriglieri F."/>
            <person name="Kristensen J.M."/>
            <person name="Kirkegaard R.H."/>
            <person name="Michaelsen T.Y."/>
            <person name="Andersen M.H."/>
            <person name="Karst S.M."/>
            <person name="Dueholm M.S."/>
            <person name="Nielsen P.H."/>
            <person name="Albertsen M."/>
        </authorList>
    </citation>
    <scope>NUCLEOTIDE SEQUENCE [LARGE SCALE GENOMIC DNA]</scope>
    <source>
        <strain evidence="2">AalE_18-Q3-R2-46_BAT3C.188</strain>
    </source>
</reference>
<sequence length="301" mass="31798">MSRPVVEPIEFTLNGRLYVLARAVVEGRLEGVEPRAIREHAVLVNGEWFPARQALAVALGIPDHLVKSRTARAKLAALGFESRRASGAKVSDSGSDQASDSGSDSAPDQALGQDSASALDPGLASGSPHRSGSRAQTPQGVEGARPPASGRPARQARRTPDPGRPETDVQASVVAALAAAGWAISSVANMATKEHGIDVIAEREGQTIGVEVKGFPGLGYADPARADQRKRTRPSSQAVHWYSQAILAAMRLRTKHPEWRSVIALPDHPRYRTLHSETAGSLAAAAIDVWWVDTAGDVSGL</sequence>
<proteinExistence type="predicted"/>
<protein>
    <submittedName>
        <fullName evidence="2">Uncharacterized protein</fullName>
    </submittedName>
</protein>
<dbReference type="AlphaFoldDB" id="A0A934X8J1"/>
<feature type="compositionally biased region" description="Low complexity" evidence="1">
    <location>
        <begin position="91"/>
        <end position="110"/>
    </location>
</feature>
<evidence type="ECO:0000313" key="3">
    <source>
        <dbReference type="Proteomes" id="UP000718281"/>
    </source>
</evidence>
<evidence type="ECO:0000313" key="2">
    <source>
        <dbReference type="EMBL" id="MBK6302339.1"/>
    </source>
</evidence>
<feature type="region of interest" description="Disordered" evidence="1">
    <location>
        <begin position="84"/>
        <end position="169"/>
    </location>
</feature>
<feature type="compositionally biased region" description="Polar residues" evidence="1">
    <location>
        <begin position="128"/>
        <end position="139"/>
    </location>
</feature>
<dbReference type="Proteomes" id="UP000718281">
    <property type="component" value="Unassembled WGS sequence"/>
</dbReference>
<gene>
    <name evidence="2" type="ORF">IPF40_15410</name>
</gene>
<comment type="caution">
    <text evidence="2">The sequence shown here is derived from an EMBL/GenBank/DDBJ whole genome shotgun (WGS) entry which is preliminary data.</text>
</comment>
<name>A0A934X8J1_9MICO</name>
<dbReference type="EMBL" id="JADIXZ010000010">
    <property type="protein sequence ID" value="MBK6302339.1"/>
    <property type="molecule type" value="Genomic_DNA"/>
</dbReference>
<organism evidence="2 3">
    <name type="scientific">Candidatus Phosphoribacter hodrii</name>
    <dbReference type="NCBI Taxonomy" id="2953743"/>
    <lineage>
        <taxon>Bacteria</taxon>
        <taxon>Bacillati</taxon>
        <taxon>Actinomycetota</taxon>
        <taxon>Actinomycetes</taxon>
        <taxon>Micrococcales</taxon>
        <taxon>Dermatophilaceae</taxon>
        <taxon>Candidatus Phosphoribacter</taxon>
    </lineage>
</organism>
<feature type="compositionally biased region" description="Basic and acidic residues" evidence="1">
    <location>
        <begin position="158"/>
        <end position="167"/>
    </location>
</feature>
<evidence type="ECO:0000256" key="1">
    <source>
        <dbReference type="SAM" id="MobiDB-lite"/>
    </source>
</evidence>
<accession>A0A934X8J1</accession>